<dbReference type="Proteomes" id="UP000294530">
    <property type="component" value="Unassembled WGS sequence"/>
</dbReference>
<dbReference type="KEGG" id="blac:94347381"/>
<evidence type="ECO:0000313" key="2">
    <source>
        <dbReference type="Proteomes" id="UP000294530"/>
    </source>
</evidence>
<dbReference type="EMBL" id="SHOA02000001">
    <property type="protein sequence ID" value="TDH65817.1"/>
    <property type="molecule type" value="Genomic_DNA"/>
</dbReference>
<gene>
    <name evidence="1" type="ORF">CCR75_003616</name>
</gene>
<reference evidence="1 2" key="1">
    <citation type="journal article" date="2021" name="Genome Biol.">
        <title>AFLAP: assembly-free linkage analysis pipeline using k-mers from genome sequencing data.</title>
        <authorList>
            <person name="Fletcher K."/>
            <person name="Zhang L."/>
            <person name="Gil J."/>
            <person name="Han R."/>
            <person name="Cavanaugh K."/>
            <person name="Michelmore R."/>
        </authorList>
    </citation>
    <scope>NUCLEOTIDE SEQUENCE [LARGE SCALE GENOMIC DNA]</scope>
    <source>
        <strain evidence="1 2">SF5</strain>
    </source>
</reference>
<dbReference type="GeneID" id="94347381"/>
<protein>
    <submittedName>
        <fullName evidence="1">Uncharacterized protein</fullName>
    </submittedName>
</protein>
<organism evidence="1 2">
    <name type="scientific">Bremia lactucae</name>
    <name type="common">Lettuce downy mildew</name>
    <dbReference type="NCBI Taxonomy" id="4779"/>
    <lineage>
        <taxon>Eukaryota</taxon>
        <taxon>Sar</taxon>
        <taxon>Stramenopiles</taxon>
        <taxon>Oomycota</taxon>
        <taxon>Peronosporomycetes</taxon>
        <taxon>Peronosporales</taxon>
        <taxon>Peronosporaceae</taxon>
        <taxon>Bremia</taxon>
    </lineage>
</organism>
<dbReference type="AlphaFoldDB" id="A0A976FFA5"/>
<keyword evidence="2" id="KW-1185">Reference proteome</keyword>
<sequence>MQLLYAVTCVWEKGDFFRLPTSLTVSGQLHARYAPALLVKVYTFDPTFPAGNSNATRQLSELLDGRANEVAFAGLEEKIARLIYTVAVKVLQKALTDGKRKVNLMRSRGGECKDGACLWACFRFRLHSRY</sequence>
<proteinExistence type="predicted"/>
<evidence type="ECO:0000313" key="1">
    <source>
        <dbReference type="EMBL" id="TDH65817.1"/>
    </source>
</evidence>
<name>A0A976FFA5_BRELC</name>
<comment type="caution">
    <text evidence="1">The sequence shown here is derived from an EMBL/GenBank/DDBJ whole genome shotgun (WGS) entry which is preliminary data.</text>
</comment>
<dbReference type="RefSeq" id="XP_067815316.1">
    <property type="nucleotide sequence ID" value="XM_067961710.1"/>
</dbReference>
<accession>A0A976FFA5</accession>